<feature type="non-terminal residue" evidence="2">
    <location>
        <position position="1"/>
    </location>
</feature>
<gene>
    <name evidence="2" type="ORF">THAOC_03265</name>
</gene>
<feature type="region of interest" description="Disordered" evidence="1">
    <location>
        <begin position="162"/>
        <end position="184"/>
    </location>
</feature>
<accession>K0TCY8</accession>
<dbReference type="AlphaFoldDB" id="K0TCY8"/>
<dbReference type="EMBL" id="AGNL01003185">
    <property type="protein sequence ID" value="EJK75024.1"/>
    <property type="molecule type" value="Genomic_DNA"/>
</dbReference>
<comment type="caution">
    <text evidence="2">The sequence shown here is derived from an EMBL/GenBank/DDBJ whole genome shotgun (WGS) entry which is preliminary data.</text>
</comment>
<keyword evidence="3" id="KW-1185">Reference proteome</keyword>
<sequence length="244" mass="26096">IVGVHRRSLGNRAASVRVLSAGNGDCRPVLSRSVLVGGRGPADARQGRVPPNRAGSCTAGGGTVGRTHTTINFICRDSLEGFFNYNSNRDAQQVMVSGDDLERSRRAPSITALLGIIPVEISSSIYPDAQIGTYPRISKFDSDCVLDCLVYLYRPAASDPLRGPSVERTGLPRRPSASPRDAFDEDRAVLRLTQLWPGSPREERHAAGGGERLVRLAAPSAGGRDDSTSAADCGSWEHTPYTPI</sequence>
<reference evidence="2 3" key="1">
    <citation type="journal article" date="2012" name="Genome Biol.">
        <title>Genome and low-iron response of an oceanic diatom adapted to chronic iron limitation.</title>
        <authorList>
            <person name="Lommer M."/>
            <person name="Specht M."/>
            <person name="Roy A.S."/>
            <person name="Kraemer L."/>
            <person name="Andreson R."/>
            <person name="Gutowska M.A."/>
            <person name="Wolf J."/>
            <person name="Bergner S.V."/>
            <person name="Schilhabel M.B."/>
            <person name="Klostermeier U.C."/>
            <person name="Beiko R.G."/>
            <person name="Rosenstiel P."/>
            <person name="Hippler M."/>
            <person name="Laroche J."/>
        </authorList>
    </citation>
    <scope>NUCLEOTIDE SEQUENCE [LARGE SCALE GENOMIC DNA]</scope>
    <source>
        <strain evidence="2 3">CCMP1005</strain>
    </source>
</reference>
<evidence type="ECO:0000256" key="1">
    <source>
        <dbReference type="SAM" id="MobiDB-lite"/>
    </source>
</evidence>
<evidence type="ECO:0000313" key="2">
    <source>
        <dbReference type="EMBL" id="EJK75024.1"/>
    </source>
</evidence>
<evidence type="ECO:0000313" key="3">
    <source>
        <dbReference type="Proteomes" id="UP000266841"/>
    </source>
</evidence>
<organism evidence="2 3">
    <name type="scientific">Thalassiosira oceanica</name>
    <name type="common">Marine diatom</name>
    <dbReference type="NCBI Taxonomy" id="159749"/>
    <lineage>
        <taxon>Eukaryota</taxon>
        <taxon>Sar</taxon>
        <taxon>Stramenopiles</taxon>
        <taxon>Ochrophyta</taxon>
        <taxon>Bacillariophyta</taxon>
        <taxon>Coscinodiscophyceae</taxon>
        <taxon>Thalassiosirophycidae</taxon>
        <taxon>Thalassiosirales</taxon>
        <taxon>Thalassiosiraceae</taxon>
        <taxon>Thalassiosira</taxon>
    </lineage>
</organism>
<name>K0TCY8_THAOC</name>
<feature type="region of interest" description="Disordered" evidence="1">
    <location>
        <begin position="37"/>
        <end position="61"/>
    </location>
</feature>
<protein>
    <submittedName>
        <fullName evidence="2">Uncharacterized protein</fullName>
    </submittedName>
</protein>
<dbReference type="Proteomes" id="UP000266841">
    <property type="component" value="Unassembled WGS sequence"/>
</dbReference>
<feature type="region of interest" description="Disordered" evidence="1">
    <location>
        <begin position="199"/>
        <end position="244"/>
    </location>
</feature>
<proteinExistence type="predicted"/>